<organism evidence="1 2">
    <name type="scientific">Cordylochernes scorpioides</name>
    <dbReference type="NCBI Taxonomy" id="51811"/>
    <lineage>
        <taxon>Eukaryota</taxon>
        <taxon>Metazoa</taxon>
        <taxon>Ecdysozoa</taxon>
        <taxon>Arthropoda</taxon>
        <taxon>Chelicerata</taxon>
        <taxon>Arachnida</taxon>
        <taxon>Pseudoscorpiones</taxon>
        <taxon>Cheliferoidea</taxon>
        <taxon>Chernetidae</taxon>
        <taxon>Cordylochernes</taxon>
    </lineage>
</organism>
<accession>A0ABY6KK39</accession>
<dbReference type="EMBL" id="CP092867">
    <property type="protein sequence ID" value="UYV67970.1"/>
    <property type="molecule type" value="Genomic_DNA"/>
</dbReference>
<sequence length="155" mass="17759">MRRGTTINSDRYCETIKQLRRAIQNKSRGMLNKGVRFHHDNTRPHTALIKKFRCELVSHPPYSPDVAPSDFHLFPELKKNLGGTQFQDDDEKEGKTCMMTSEEAGPLLLRNNAAAAAVRNVVEADRRVTIDEILIRLLLESKLRALRLEQSCQIF</sequence>
<dbReference type="Gene3D" id="3.30.420.10">
    <property type="entry name" value="Ribonuclease H-like superfamily/Ribonuclease H"/>
    <property type="match status" value="1"/>
</dbReference>
<gene>
    <name evidence="1" type="ORF">LAZ67_5002668</name>
</gene>
<name>A0ABY6KK39_9ARAC</name>
<dbReference type="Proteomes" id="UP001235939">
    <property type="component" value="Chromosome 05"/>
</dbReference>
<protein>
    <recommendedName>
        <fullName evidence="3">Histone-lysine N-methyltransferase SETMAR</fullName>
    </recommendedName>
</protein>
<evidence type="ECO:0000313" key="2">
    <source>
        <dbReference type="Proteomes" id="UP001235939"/>
    </source>
</evidence>
<dbReference type="PANTHER" id="PTHR46060">
    <property type="entry name" value="MARINER MOS1 TRANSPOSASE-LIKE PROTEIN"/>
    <property type="match status" value="1"/>
</dbReference>
<reference evidence="1 2" key="1">
    <citation type="submission" date="2022-01" db="EMBL/GenBank/DDBJ databases">
        <title>A chromosomal length assembly of Cordylochernes scorpioides.</title>
        <authorList>
            <person name="Zeh D."/>
            <person name="Zeh J."/>
        </authorList>
    </citation>
    <scope>NUCLEOTIDE SEQUENCE [LARGE SCALE GENOMIC DNA]</scope>
    <source>
        <strain evidence="1">IN4F17</strain>
        <tissue evidence="1">Whole Body</tissue>
    </source>
</reference>
<dbReference type="InterPro" id="IPR052709">
    <property type="entry name" value="Transposase-MT_Hybrid"/>
</dbReference>
<evidence type="ECO:0000313" key="1">
    <source>
        <dbReference type="EMBL" id="UYV67970.1"/>
    </source>
</evidence>
<keyword evidence="2" id="KW-1185">Reference proteome</keyword>
<dbReference type="PANTHER" id="PTHR46060:SF1">
    <property type="entry name" value="MARINER MOS1 TRANSPOSASE-LIKE PROTEIN"/>
    <property type="match status" value="1"/>
</dbReference>
<evidence type="ECO:0008006" key="3">
    <source>
        <dbReference type="Google" id="ProtNLM"/>
    </source>
</evidence>
<proteinExistence type="predicted"/>
<dbReference type="InterPro" id="IPR036397">
    <property type="entry name" value="RNaseH_sf"/>
</dbReference>